<dbReference type="GO" id="GO:0008270">
    <property type="term" value="F:zinc ion binding"/>
    <property type="evidence" value="ECO:0007669"/>
    <property type="project" value="UniProtKB-KW"/>
</dbReference>
<reference evidence="6 7" key="1">
    <citation type="submission" date="2024-10" db="EMBL/GenBank/DDBJ databases">
        <title>Updated reference genomes for cyclostephanoid diatoms.</title>
        <authorList>
            <person name="Roberts W.R."/>
            <person name="Alverson A.J."/>
        </authorList>
    </citation>
    <scope>NUCLEOTIDE SEQUENCE [LARGE SCALE GENOMIC DNA]</scope>
    <source>
        <strain evidence="6 7">AJA010-31</strain>
    </source>
</reference>
<proteinExistence type="predicted"/>
<feature type="domain" description="MYND-type" evidence="5">
    <location>
        <begin position="64"/>
        <end position="104"/>
    </location>
</feature>
<protein>
    <recommendedName>
        <fullName evidence="5">MYND-type domain-containing protein</fullName>
    </recommendedName>
</protein>
<sequence>MAIKMQVKFDGTYGKFCIEMKPVADATIWCRLGSVRFVHKRNSCQCLEELHSKLKQTTVRKTRCGYCGELKDSREIKECLGCKVNQYCSRDCQLADFPRHKEDCEYIKGSSGKRTNETDSIVSSFCEMEFGLNEMVGWVPTNPT</sequence>
<dbReference type="Proteomes" id="UP001530400">
    <property type="component" value="Unassembled WGS sequence"/>
</dbReference>
<dbReference type="SUPFAM" id="SSF144232">
    <property type="entry name" value="HIT/MYND zinc finger-like"/>
    <property type="match status" value="1"/>
</dbReference>
<keyword evidence="1" id="KW-0479">Metal-binding</keyword>
<dbReference type="EMBL" id="JALLPJ020001135">
    <property type="protein sequence ID" value="KAL3775796.1"/>
    <property type="molecule type" value="Genomic_DNA"/>
</dbReference>
<evidence type="ECO:0000313" key="6">
    <source>
        <dbReference type="EMBL" id="KAL3775796.1"/>
    </source>
</evidence>
<evidence type="ECO:0000259" key="5">
    <source>
        <dbReference type="PROSITE" id="PS50865"/>
    </source>
</evidence>
<comment type="caution">
    <text evidence="6">The sequence shown here is derived from an EMBL/GenBank/DDBJ whole genome shotgun (WGS) entry which is preliminary data.</text>
</comment>
<evidence type="ECO:0000256" key="2">
    <source>
        <dbReference type="ARBA" id="ARBA00022771"/>
    </source>
</evidence>
<dbReference type="Gene3D" id="6.10.140.2220">
    <property type="match status" value="1"/>
</dbReference>
<keyword evidence="3" id="KW-0862">Zinc</keyword>
<accession>A0ABD3NKY1</accession>
<dbReference type="PROSITE" id="PS01360">
    <property type="entry name" value="ZF_MYND_1"/>
    <property type="match status" value="1"/>
</dbReference>
<evidence type="ECO:0000256" key="3">
    <source>
        <dbReference type="ARBA" id="ARBA00022833"/>
    </source>
</evidence>
<dbReference type="PROSITE" id="PS50865">
    <property type="entry name" value="ZF_MYND_2"/>
    <property type="match status" value="1"/>
</dbReference>
<name>A0ABD3NKY1_9STRA</name>
<keyword evidence="2 4" id="KW-0863">Zinc-finger</keyword>
<keyword evidence="7" id="KW-1185">Reference proteome</keyword>
<dbReference type="InterPro" id="IPR002893">
    <property type="entry name" value="Znf_MYND"/>
</dbReference>
<evidence type="ECO:0000256" key="4">
    <source>
        <dbReference type="PROSITE-ProRule" id="PRU00134"/>
    </source>
</evidence>
<dbReference type="Pfam" id="PF01753">
    <property type="entry name" value="zf-MYND"/>
    <property type="match status" value="1"/>
</dbReference>
<dbReference type="AlphaFoldDB" id="A0ABD3NKY1"/>
<gene>
    <name evidence="6" type="ORF">ACHAWO_003126</name>
</gene>
<evidence type="ECO:0000256" key="1">
    <source>
        <dbReference type="ARBA" id="ARBA00022723"/>
    </source>
</evidence>
<organism evidence="6 7">
    <name type="scientific">Cyclotella atomus</name>
    <dbReference type="NCBI Taxonomy" id="382360"/>
    <lineage>
        <taxon>Eukaryota</taxon>
        <taxon>Sar</taxon>
        <taxon>Stramenopiles</taxon>
        <taxon>Ochrophyta</taxon>
        <taxon>Bacillariophyta</taxon>
        <taxon>Coscinodiscophyceae</taxon>
        <taxon>Thalassiosirophycidae</taxon>
        <taxon>Stephanodiscales</taxon>
        <taxon>Stephanodiscaceae</taxon>
        <taxon>Cyclotella</taxon>
    </lineage>
</organism>
<evidence type="ECO:0000313" key="7">
    <source>
        <dbReference type="Proteomes" id="UP001530400"/>
    </source>
</evidence>